<reference evidence="2 3" key="1">
    <citation type="submission" date="2021-03" db="EMBL/GenBank/DDBJ databases">
        <title>Sequencing the genomes of 1000 actinobacteria strains.</title>
        <authorList>
            <person name="Klenk H.-P."/>
        </authorList>
    </citation>
    <scope>NUCLEOTIDE SEQUENCE [LARGE SCALE GENOMIC DNA]</scope>
    <source>
        <strain evidence="2 3">DSM 12544</strain>
    </source>
</reference>
<dbReference type="Proteomes" id="UP001519331">
    <property type="component" value="Unassembled WGS sequence"/>
</dbReference>
<proteinExistence type="predicted"/>
<comment type="caution">
    <text evidence="2">The sequence shown here is derived from an EMBL/GenBank/DDBJ whole genome shotgun (WGS) entry which is preliminary data.</text>
</comment>
<feature type="transmembrane region" description="Helical" evidence="1">
    <location>
        <begin position="136"/>
        <end position="158"/>
    </location>
</feature>
<feature type="transmembrane region" description="Helical" evidence="1">
    <location>
        <begin position="111"/>
        <end position="130"/>
    </location>
</feature>
<keyword evidence="1" id="KW-0472">Membrane</keyword>
<name>A0ABS4T3S8_9MICC</name>
<evidence type="ECO:0000313" key="3">
    <source>
        <dbReference type="Proteomes" id="UP001519331"/>
    </source>
</evidence>
<keyword evidence="1" id="KW-1133">Transmembrane helix</keyword>
<evidence type="ECO:0000313" key="2">
    <source>
        <dbReference type="EMBL" id="MBP2319117.1"/>
    </source>
</evidence>
<accession>A0ABS4T3S8</accession>
<feature type="transmembrane region" description="Helical" evidence="1">
    <location>
        <begin position="30"/>
        <end position="52"/>
    </location>
</feature>
<dbReference type="EMBL" id="JAGINX010000001">
    <property type="protein sequence ID" value="MBP2319117.1"/>
    <property type="molecule type" value="Genomic_DNA"/>
</dbReference>
<gene>
    <name evidence="2" type="ORF">JOF45_002136</name>
</gene>
<organism evidence="2 3">
    <name type="scientific">Nesterenkonia lacusekhoensis</name>
    <dbReference type="NCBI Taxonomy" id="150832"/>
    <lineage>
        <taxon>Bacteria</taxon>
        <taxon>Bacillati</taxon>
        <taxon>Actinomycetota</taxon>
        <taxon>Actinomycetes</taxon>
        <taxon>Micrococcales</taxon>
        <taxon>Micrococcaceae</taxon>
        <taxon>Nesterenkonia</taxon>
    </lineage>
</organism>
<sequence length="163" mass="17593">MTQSLTRQQRRAATLDDPTFEGLRTPQRRALLSAALLGILALEAVTFTLAAAGFLPTAAFWAILAGLVVGLVIILGALKSSTRGIEELSPAVLDERQNQIRGTIYATAYRLVSWVFAATVLILMLVQLGPWEVPGVLPLIVAVISMQLVIIIPTLLTARHRTP</sequence>
<keyword evidence="3" id="KW-1185">Reference proteome</keyword>
<feature type="transmembrane region" description="Helical" evidence="1">
    <location>
        <begin position="58"/>
        <end position="78"/>
    </location>
</feature>
<keyword evidence="1" id="KW-0812">Transmembrane</keyword>
<protein>
    <submittedName>
        <fullName evidence="2">Membrane protein</fullName>
    </submittedName>
</protein>
<dbReference type="RefSeq" id="WP_210049730.1">
    <property type="nucleotide sequence ID" value="NZ_JAGINX010000001.1"/>
</dbReference>
<evidence type="ECO:0000256" key="1">
    <source>
        <dbReference type="SAM" id="Phobius"/>
    </source>
</evidence>